<protein>
    <recommendedName>
        <fullName evidence="2">Carboxylesterase type B domain-containing protein</fullName>
    </recommendedName>
</protein>
<dbReference type="InterPro" id="IPR029058">
    <property type="entry name" value="AB_hydrolase_fold"/>
</dbReference>
<feature type="domain" description="Carboxylesterase type B" evidence="2">
    <location>
        <begin position="24"/>
        <end position="86"/>
    </location>
</feature>
<name>A0ABR3JED2_9AGAR</name>
<gene>
    <name evidence="3" type="ORF">HGRIS_005154</name>
</gene>
<feature type="chain" id="PRO_5046741209" description="Carboxylesterase type B domain-containing protein" evidence="1">
    <location>
        <begin position="23"/>
        <end position="86"/>
    </location>
</feature>
<evidence type="ECO:0000259" key="2">
    <source>
        <dbReference type="Pfam" id="PF00135"/>
    </source>
</evidence>
<comment type="caution">
    <text evidence="3">The sequence shown here is derived from an EMBL/GenBank/DDBJ whole genome shotgun (WGS) entry which is preliminary data.</text>
</comment>
<dbReference type="SUPFAM" id="SSF53474">
    <property type="entry name" value="alpha/beta-Hydrolases"/>
    <property type="match status" value="1"/>
</dbReference>
<organism evidence="3 4">
    <name type="scientific">Hohenbuehelia grisea</name>
    <dbReference type="NCBI Taxonomy" id="104357"/>
    <lineage>
        <taxon>Eukaryota</taxon>
        <taxon>Fungi</taxon>
        <taxon>Dikarya</taxon>
        <taxon>Basidiomycota</taxon>
        <taxon>Agaricomycotina</taxon>
        <taxon>Agaricomycetes</taxon>
        <taxon>Agaricomycetidae</taxon>
        <taxon>Agaricales</taxon>
        <taxon>Pleurotineae</taxon>
        <taxon>Pleurotaceae</taxon>
        <taxon>Hohenbuehelia</taxon>
    </lineage>
</organism>
<dbReference type="InterPro" id="IPR002018">
    <property type="entry name" value="CarbesteraseB"/>
</dbReference>
<evidence type="ECO:0000256" key="1">
    <source>
        <dbReference type="SAM" id="SignalP"/>
    </source>
</evidence>
<dbReference type="Pfam" id="PF00135">
    <property type="entry name" value="COesterase"/>
    <property type="match status" value="1"/>
</dbReference>
<dbReference type="Proteomes" id="UP001556367">
    <property type="component" value="Unassembled WGS sequence"/>
</dbReference>
<reference evidence="4" key="1">
    <citation type="submission" date="2024-06" db="EMBL/GenBank/DDBJ databases">
        <title>Multi-omics analyses provide insights into the biosynthesis of the anticancer antibiotic pleurotin in Hohenbuehelia grisea.</title>
        <authorList>
            <person name="Weaver J.A."/>
            <person name="Alberti F."/>
        </authorList>
    </citation>
    <scope>NUCLEOTIDE SEQUENCE [LARGE SCALE GENOMIC DNA]</scope>
    <source>
        <strain evidence="4">T-177</strain>
    </source>
</reference>
<proteinExistence type="predicted"/>
<keyword evidence="1" id="KW-0732">Signal</keyword>
<feature type="signal peptide" evidence="1">
    <location>
        <begin position="1"/>
        <end position="22"/>
    </location>
</feature>
<sequence>MYVSYALAWFGVSLGFAPLATSSPSVMLGNVEVLGLTLHSAFKQEAFRGIPFAEPPVGNLRLRPPVAKSSFATPVYNATEFGPSCL</sequence>
<dbReference type="InterPro" id="IPR050309">
    <property type="entry name" value="Type-B_Carboxylest/Lipase"/>
</dbReference>
<keyword evidence="4" id="KW-1185">Reference proteome</keyword>
<dbReference type="EMBL" id="JASNQZ010000008">
    <property type="protein sequence ID" value="KAL0953997.1"/>
    <property type="molecule type" value="Genomic_DNA"/>
</dbReference>
<dbReference type="PANTHER" id="PTHR11559">
    <property type="entry name" value="CARBOXYLESTERASE"/>
    <property type="match status" value="1"/>
</dbReference>
<accession>A0ABR3JED2</accession>
<dbReference type="Gene3D" id="3.40.50.1820">
    <property type="entry name" value="alpha/beta hydrolase"/>
    <property type="match status" value="1"/>
</dbReference>
<evidence type="ECO:0000313" key="3">
    <source>
        <dbReference type="EMBL" id="KAL0953997.1"/>
    </source>
</evidence>
<evidence type="ECO:0000313" key="4">
    <source>
        <dbReference type="Proteomes" id="UP001556367"/>
    </source>
</evidence>